<evidence type="ECO:0000313" key="2">
    <source>
        <dbReference type="Proteomes" id="UP000476411"/>
    </source>
</evidence>
<accession>A0A6B9ZN44</accession>
<dbReference type="EMBL" id="CP048113">
    <property type="protein sequence ID" value="QHS63702.1"/>
    <property type="molecule type" value="Genomic_DNA"/>
</dbReference>
<dbReference type="RefSeq" id="WP_162335418.1">
    <property type="nucleotide sequence ID" value="NZ_CP048113.1"/>
</dbReference>
<organism evidence="1 2">
    <name type="scientific">Chitinophaga agri</name>
    <dbReference type="NCBI Taxonomy" id="2703787"/>
    <lineage>
        <taxon>Bacteria</taxon>
        <taxon>Pseudomonadati</taxon>
        <taxon>Bacteroidota</taxon>
        <taxon>Chitinophagia</taxon>
        <taxon>Chitinophagales</taxon>
        <taxon>Chitinophagaceae</taxon>
        <taxon>Chitinophaga</taxon>
    </lineage>
</organism>
<keyword evidence="2" id="KW-1185">Reference proteome</keyword>
<sequence length="138" mass="16146">MRKDYILEMIEELGRVLRAVISMKRSEPARALESIRTVFKATKFESKESFDRLTVNELEAFIADNNVHLQTLDTITDLLFEEADIRLDHGAYEPLQRLMAKLDFLVTYLSKREAALKVISLKRGPQKDRLRFLRESMQ</sequence>
<dbReference type="Proteomes" id="UP000476411">
    <property type="component" value="Chromosome"/>
</dbReference>
<gene>
    <name evidence="1" type="ORF">GWR21_30215</name>
</gene>
<dbReference type="KEGG" id="chih:GWR21_30215"/>
<protein>
    <submittedName>
        <fullName evidence="1">Uncharacterized protein</fullName>
    </submittedName>
</protein>
<reference evidence="1 2" key="1">
    <citation type="submission" date="2020-01" db="EMBL/GenBank/DDBJ databases">
        <title>Complete genome sequence of Chitinophaga sp. H33E-04 isolated from quinoa roots.</title>
        <authorList>
            <person name="Weon H.-Y."/>
            <person name="Lee S.A."/>
        </authorList>
    </citation>
    <scope>NUCLEOTIDE SEQUENCE [LARGE SCALE GENOMIC DNA]</scope>
    <source>
        <strain evidence="1 2">H33E-04</strain>
    </source>
</reference>
<dbReference type="AlphaFoldDB" id="A0A6B9ZN44"/>
<name>A0A6B9ZN44_9BACT</name>
<proteinExistence type="predicted"/>
<evidence type="ECO:0000313" key="1">
    <source>
        <dbReference type="EMBL" id="QHS63702.1"/>
    </source>
</evidence>